<dbReference type="AlphaFoldDB" id="A0A915CHS8"/>
<evidence type="ECO:0000313" key="12">
    <source>
        <dbReference type="WBParaSite" id="PgR191_g002_t01"/>
    </source>
</evidence>
<accession>A0A915CHS8</accession>
<dbReference type="GO" id="GO:0012505">
    <property type="term" value="C:endomembrane system"/>
    <property type="evidence" value="ECO:0007669"/>
    <property type="project" value="UniProtKB-ARBA"/>
</dbReference>
<evidence type="ECO:0000256" key="8">
    <source>
        <dbReference type="ARBA" id="ARBA00025800"/>
    </source>
</evidence>
<evidence type="ECO:0000256" key="5">
    <source>
        <dbReference type="ARBA" id="ARBA00022927"/>
    </source>
</evidence>
<feature type="transmembrane region" description="Helical" evidence="9">
    <location>
        <begin position="145"/>
        <end position="170"/>
    </location>
</feature>
<evidence type="ECO:0000256" key="6">
    <source>
        <dbReference type="ARBA" id="ARBA00022989"/>
    </source>
</evidence>
<evidence type="ECO:0000256" key="2">
    <source>
        <dbReference type="ARBA" id="ARBA00004141"/>
    </source>
</evidence>
<proteinExistence type="inferred from homology"/>
<dbReference type="GO" id="GO:0016192">
    <property type="term" value="P:vesicle-mediated transport"/>
    <property type="evidence" value="ECO:0007669"/>
    <property type="project" value="InterPro"/>
</dbReference>
<feature type="region of interest" description="Disordered" evidence="10">
    <location>
        <begin position="103"/>
        <end position="126"/>
    </location>
</feature>
<feature type="transmembrane region" description="Helical" evidence="9">
    <location>
        <begin position="234"/>
        <end position="255"/>
    </location>
</feature>
<dbReference type="PANTHER" id="PTHR23137">
    <property type="entry name" value="VESICLE TRANSPORT PROTEIN-RELATED"/>
    <property type="match status" value="1"/>
</dbReference>
<dbReference type="GO" id="GO:0005737">
    <property type="term" value="C:cytoplasm"/>
    <property type="evidence" value="ECO:0007669"/>
    <property type="project" value="UniProtKB-ARBA"/>
</dbReference>
<comment type="similarity">
    <text evidence="8 9">Belongs to the SFT2 family.</text>
</comment>
<organism evidence="11 12">
    <name type="scientific">Parascaris univalens</name>
    <name type="common">Nematode worm</name>
    <dbReference type="NCBI Taxonomy" id="6257"/>
    <lineage>
        <taxon>Eukaryota</taxon>
        <taxon>Metazoa</taxon>
        <taxon>Ecdysozoa</taxon>
        <taxon>Nematoda</taxon>
        <taxon>Chromadorea</taxon>
        <taxon>Rhabditida</taxon>
        <taxon>Spirurina</taxon>
        <taxon>Ascaridomorpha</taxon>
        <taxon>Ascaridoidea</taxon>
        <taxon>Ascarididae</taxon>
        <taxon>Parascaris</taxon>
    </lineage>
</organism>
<keyword evidence="4 9" id="KW-0812">Transmembrane</keyword>
<reference evidence="12" key="1">
    <citation type="submission" date="2022-11" db="UniProtKB">
        <authorList>
            <consortium name="WormBaseParasite"/>
        </authorList>
    </citation>
    <scope>IDENTIFICATION</scope>
</reference>
<keyword evidence="6 9" id="KW-1133">Transmembrane helix</keyword>
<dbReference type="InterPro" id="IPR011691">
    <property type="entry name" value="Vesicle_transpt_SFT2"/>
</dbReference>
<evidence type="ECO:0000256" key="10">
    <source>
        <dbReference type="SAM" id="MobiDB-lite"/>
    </source>
</evidence>
<evidence type="ECO:0000313" key="11">
    <source>
        <dbReference type="Proteomes" id="UP000887569"/>
    </source>
</evidence>
<dbReference type="WBParaSite" id="PgR191_g002_t01">
    <property type="protein sequence ID" value="PgR191_g002_t01"/>
    <property type="gene ID" value="PgR191_g002"/>
</dbReference>
<evidence type="ECO:0000256" key="4">
    <source>
        <dbReference type="ARBA" id="ARBA00022692"/>
    </source>
</evidence>
<keyword evidence="3 9" id="KW-0813">Transport</keyword>
<keyword evidence="11" id="KW-1185">Reference proteome</keyword>
<protein>
    <recommendedName>
        <fullName evidence="9">Vesicle transport protein</fullName>
    </recommendedName>
</protein>
<evidence type="ECO:0000256" key="1">
    <source>
        <dbReference type="ARBA" id="ARBA00003566"/>
    </source>
</evidence>
<dbReference type="Proteomes" id="UP000887569">
    <property type="component" value="Unplaced"/>
</dbReference>
<dbReference type="Pfam" id="PF04178">
    <property type="entry name" value="Got1"/>
    <property type="match status" value="1"/>
</dbReference>
<evidence type="ECO:0000256" key="7">
    <source>
        <dbReference type="ARBA" id="ARBA00023136"/>
    </source>
</evidence>
<comment type="function">
    <text evidence="1 9">May be involved in fusion of retrograde transport vesicles derived from an endocytic compartment with the Golgi complex.</text>
</comment>
<dbReference type="PANTHER" id="PTHR23137:SF36">
    <property type="entry name" value="VESICLE TRANSPORT PROTEIN SFT2C"/>
    <property type="match status" value="1"/>
</dbReference>
<dbReference type="InterPro" id="IPR007305">
    <property type="entry name" value="Vesicle_transpt_Got1/SFT2"/>
</dbReference>
<dbReference type="GO" id="GO:0015031">
    <property type="term" value="P:protein transport"/>
    <property type="evidence" value="ECO:0007669"/>
    <property type="project" value="UniProtKB-KW"/>
</dbReference>
<name>A0A915CHS8_PARUN</name>
<keyword evidence="7 9" id="KW-0472">Membrane</keyword>
<feature type="compositionally biased region" description="Polar residues" evidence="10">
    <location>
        <begin position="103"/>
        <end position="118"/>
    </location>
</feature>
<dbReference type="GO" id="GO:0016020">
    <property type="term" value="C:membrane"/>
    <property type="evidence" value="ECO:0007669"/>
    <property type="project" value="UniProtKB-SubCell"/>
</dbReference>
<comment type="subcellular location">
    <subcellularLocation>
        <location evidence="2 9">Membrane</location>
        <topology evidence="2 9">Multi-pass membrane protein</topology>
    </subcellularLocation>
</comment>
<evidence type="ECO:0000256" key="3">
    <source>
        <dbReference type="ARBA" id="ARBA00022448"/>
    </source>
</evidence>
<keyword evidence="5 9" id="KW-0653">Protein transport</keyword>
<feature type="transmembrane region" description="Helical" evidence="9">
    <location>
        <begin position="176"/>
        <end position="198"/>
    </location>
</feature>
<feature type="transmembrane region" description="Helical" evidence="9">
    <location>
        <begin position="210"/>
        <end position="228"/>
    </location>
</feature>
<evidence type="ECO:0000256" key="9">
    <source>
        <dbReference type="RuleBase" id="RU363111"/>
    </source>
</evidence>
<sequence>NKGMANSLRWSFDDDIAARCYMILQAVRLYLGPNQQVLFLTAMSALQDFVNQQKAKGALGPSSFSASFSSLSELRSKLSSSISGSISGLPLLSRSTTVDLDSESLTDSASTSGQLPSSRNRRTGGWFSSMTGDEGACGLSRAQRIVAFFMALLGAFFCFGMAVMMLPLIVIQARKFAALNTLGSVMLILSFGFLWGPINYAKHMLSQERRYVTVAYLSTVTATLYASVWLQSTVVTIICALLEAIAVIWYVLSYAPGGERGLRFIAGLFGGMLKAQSKTVLPV</sequence>